<proteinExistence type="predicted"/>
<dbReference type="HOGENOM" id="CLU_1293503_0_0_0"/>
<feature type="domain" description="CBS" evidence="3">
    <location>
        <begin position="151"/>
        <end position="208"/>
    </location>
</feature>
<dbReference type="OrthoDB" id="9791320at2"/>
<evidence type="ECO:0000313" key="4">
    <source>
        <dbReference type="EMBL" id="ABU57339.1"/>
    </source>
</evidence>
<dbReference type="PANTHER" id="PTHR43080:SF2">
    <property type="entry name" value="CBS DOMAIN-CONTAINING PROTEIN"/>
    <property type="match status" value="1"/>
</dbReference>
<name>A7NIN9_ROSCS</name>
<dbReference type="InterPro" id="IPR051257">
    <property type="entry name" value="Diverse_CBS-Domain"/>
</dbReference>
<reference evidence="4 5" key="1">
    <citation type="submission" date="2007-08" db="EMBL/GenBank/DDBJ databases">
        <title>Complete sequence of Roseiflexus castenholzii DSM 13941.</title>
        <authorList>
            <consortium name="US DOE Joint Genome Institute"/>
            <person name="Copeland A."/>
            <person name="Lucas S."/>
            <person name="Lapidus A."/>
            <person name="Barry K."/>
            <person name="Glavina del Rio T."/>
            <person name="Dalin E."/>
            <person name="Tice H."/>
            <person name="Pitluck S."/>
            <person name="Thompson L.S."/>
            <person name="Brettin T."/>
            <person name="Bruce D."/>
            <person name="Detter J.C."/>
            <person name="Han C."/>
            <person name="Tapia R."/>
            <person name="Schmutz J."/>
            <person name="Larimer F."/>
            <person name="Land M."/>
            <person name="Hauser L."/>
            <person name="Kyrpides N."/>
            <person name="Mikhailova N."/>
            <person name="Bryant D.A."/>
            <person name="Hanada S."/>
            <person name="Tsukatani Y."/>
            <person name="Richardson P."/>
        </authorList>
    </citation>
    <scope>NUCLEOTIDE SEQUENCE [LARGE SCALE GENOMIC DNA]</scope>
    <source>
        <strain evidence="5">DSM 13941 / HLO8</strain>
    </source>
</reference>
<gene>
    <name evidence="4" type="ordered locus">Rcas_1242</name>
</gene>
<dbReference type="AlphaFoldDB" id="A7NIN9"/>
<dbReference type="EMBL" id="CP000804">
    <property type="protein sequence ID" value="ABU57339.1"/>
    <property type="molecule type" value="Genomic_DNA"/>
</dbReference>
<dbReference type="SUPFAM" id="SSF54631">
    <property type="entry name" value="CBS-domain pair"/>
    <property type="match status" value="1"/>
</dbReference>
<evidence type="ECO:0000256" key="2">
    <source>
        <dbReference type="PROSITE-ProRule" id="PRU00703"/>
    </source>
</evidence>
<dbReference type="InterPro" id="IPR000644">
    <property type="entry name" value="CBS_dom"/>
</dbReference>
<sequence>MFTVRGRFDGKTIELLEPPPVDEQAFVLVTFLEGPLETAAARASRREVSVAMFSLDRYAAPLKQRLRASQSSAEAPRPFTVGEVMTRKIISVAPDATAAEAIHIMNRHGITSVLVEPDSSGEWGIMTMRDVLQKIVAADRSPEEVVVNALASRPLVYVSPDMSLRDCSKLMIDKNIRRAAVRERDQIVGIISDTDIFQVVEERGWGPAPAADD</sequence>
<feature type="domain" description="CBS" evidence="3">
    <location>
        <begin position="85"/>
        <end position="143"/>
    </location>
</feature>
<dbReference type="PANTHER" id="PTHR43080">
    <property type="entry name" value="CBS DOMAIN-CONTAINING PROTEIN CBSX3, MITOCHONDRIAL"/>
    <property type="match status" value="1"/>
</dbReference>
<dbReference type="RefSeq" id="WP_012119769.1">
    <property type="nucleotide sequence ID" value="NC_009767.1"/>
</dbReference>
<dbReference type="STRING" id="383372.Rcas_1242"/>
<dbReference type="Pfam" id="PF00571">
    <property type="entry name" value="CBS"/>
    <property type="match status" value="2"/>
</dbReference>
<accession>A7NIN9</accession>
<dbReference type="KEGG" id="rca:Rcas_1242"/>
<protein>
    <submittedName>
        <fullName evidence="4">Putative signal-transduction protein with CBS domains</fullName>
    </submittedName>
</protein>
<evidence type="ECO:0000256" key="1">
    <source>
        <dbReference type="ARBA" id="ARBA00023122"/>
    </source>
</evidence>
<dbReference type="eggNOG" id="COG2905">
    <property type="taxonomic scope" value="Bacteria"/>
</dbReference>
<dbReference type="InterPro" id="IPR046342">
    <property type="entry name" value="CBS_dom_sf"/>
</dbReference>
<keyword evidence="5" id="KW-1185">Reference proteome</keyword>
<dbReference type="SMART" id="SM00116">
    <property type="entry name" value="CBS"/>
    <property type="match status" value="2"/>
</dbReference>
<dbReference type="PROSITE" id="PS51371">
    <property type="entry name" value="CBS"/>
    <property type="match status" value="2"/>
</dbReference>
<dbReference type="Proteomes" id="UP000000263">
    <property type="component" value="Chromosome"/>
</dbReference>
<keyword evidence="1 2" id="KW-0129">CBS domain</keyword>
<evidence type="ECO:0000259" key="3">
    <source>
        <dbReference type="PROSITE" id="PS51371"/>
    </source>
</evidence>
<dbReference type="Gene3D" id="3.10.580.10">
    <property type="entry name" value="CBS-domain"/>
    <property type="match status" value="1"/>
</dbReference>
<organism evidence="4 5">
    <name type="scientific">Roseiflexus castenholzii (strain DSM 13941 / HLO8)</name>
    <dbReference type="NCBI Taxonomy" id="383372"/>
    <lineage>
        <taxon>Bacteria</taxon>
        <taxon>Bacillati</taxon>
        <taxon>Chloroflexota</taxon>
        <taxon>Chloroflexia</taxon>
        <taxon>Chloroflexales</taxon>
        <taxon>Roseiflexineae</taxon>
        <taxon>Roseiflexaceae</taxon>
        <taxon>Roseiflexus</taxon>
    </lineage>
</organism>
<evidence type="ECO:0000313" key="5">
    <source>
        <dbReference type="Proteomes" id="UP000000263"/>
    </source>
</evidence>